<dbReference type="GO" id="GO:0071230">
    <property type="term" value="P:cellular response to amino acid stimulus"/>
    <property type="evidence" value="ECO:0007669"/>
    <property type="project" value="TreeGrafter"/>
</dbReference>
<dbReference type="PANTHER" id="PTHR12848">
    <property type="entry name" value="REGULATORY-ASSOCIATED PROTEIN OF MTOR"/>
    <property type="match status" value="1"/>
</dbReference>
<dbReference type="GO" id="GO:0030674">
    <property type="term" value="F:protein-macromolecule adaptor activity"/>
    <property type="evidence" value="ECO:0007669"/>
    <property type="project" value="TreeGrafter"/>
</dbReference>
<dbReference type="EMBL" id="UXSR01002254">
    <property type="protein sequence ID" value="VDD78763.1"/>
    <property type="molecule type" value="Genomic_DNA"/>
</dbReference>
<gene>
    <name evidence="2" type="ORF">MCOS_LOCUS4766</name>
</gene>
<name>A0A0R3UCW7_MESCO</name>
<keyword evidence="1" id="KW-0677">Repeat</keyword>
<organism evidence="2 3">
    <name type="scientific">Mesocestoides corti</name>
    <name type="common">Flatworm</name>
    <dbReference type="NCBI Taxonomy" id="53468"/>
    <lineage>
        <taxon>Eukaryota</taxon>
        <taxon>Metazoa</taxon>
        <taxon>Spiralia</taxon>
        <taxon>Lophotrochozoa</taxon>
        <taxon>Platyhelminthes</taxon>
        <taxon>Cestoda</taxon>
        <taxon>Eucestoda</taxon>
        <taxon>Cyclophyllidea</taxon>
        <taxon>Mesocestoididae</taxon>
        <taxon>Mesocestoides</taxon>
    </lineage>
</organism>
<evidence type="ECO:0000313" key="2">
    <source>
        <dbReference type="EMBL" id="VDD78763.1"/>
    </source>
</evidence>
<dbReference type="GO" id="GO:0031931">
    <property type="term" value="C:TORC1 complex"/>
    <property type="evidence" value="ECO:0007669"/>
    <property type="project" value="InterPro"/>
</dbReference>
<keyword evidence="3" id="KW-1185">Reference proteome</keyword>
<dbReference type="SUPFAM" id="SSF48371">
    <property type="entry name" value="ARM repeat"/>
    <property type="match status" value="1"/>
</dbReference>
<dbReference type="InterPro" id="IPR004083">
    <property type="entry name" value="Raptor"/>
</dbReference>
<dbReference type="STRING" id="53468.A0A0R3UCW7"/>
<evidence type="ECO:0000313" key="3">
    <source>
        <dbReference type="Proteomes" id="UP000267029"/>
    </source>
</evidence>
<dbReference type="GO" id="GO:0009267">
    <property type="term" value="P:cellular response to starvation"/>
    <property type="evidence" value="ECO:0007669"/>
    <property type="project" value="TreeGrafter"/>
</dbReference>
<dbReference type="Pfam" id="PF02985">
    <property type="entry name" value="HEAT"/>
    <property type="match status" value="1"/>
</dbReference>
<dbReference type="OrthoDB" id="10262360at2759"/>
<dbReference type="GO" id="GO:0005737">
    <property type="term" value="C:cytoplasm"/>
    <property type="evidence" value="ECO:0007669"/>
    <property type="project" value="TreeGrafter"/>
</dbReference>
<dbReference type="PANTHER" id="PTHR12848:SF16">
    <property type="entry name" value="REGULATORY-ASSOCIATED PROTEIN OF MTOR"/>
    <property type="match status" value="1"/>
</dbReference>
<proteinExistence type="predicted"/>
<evidence type="ECO:0000256" key="1">
    <source>
        <dbReference type="ARBA" id="ARBA00022737"/>
    </source>
</evidence>
<dbReference type="InterPro" id="IPR011989">
    <property type="entry name" value="ARM-like"/>
</dbReference>
<dbReference type="GO" id="GO:0038202">
    <property type="term" value="P:TORC1 signaling"/>
    <property type="evidence" value="ECO:0007669"/>
    <property type="project" value="TreeGrafter"/>
</dbReference>
<dbReference type="Gene3D" id="1.25.10.10">
    <property type="entry name" value="Leucine-rich Repeat Variant"/>
    <property type="match status" value="1"/>
</dbReference>
<dbReference type="GO" id="GO:0030307">
    <property type="term" value="P:positive regulation of cell growth"/>
    <property type="evidence" value="ECO:0007669"/>
    <property type="project" value="TreeGrafter"/>
</dbReference>
<dbReference type="InterPro" id="IPR000357">
    <property type="entry name" value="HEAT"/>
</dbReference>
<protein>
    <submittedName>
        <fullName evidence="2">Uncharacterized protein</fullName>
    </submittedName>
</protein>
<dbReference type="AlphaFoldDB" id="A0A0R3UCW7"/>
<dbReference type="GO" id="GO:0010506">
    <property type="term" value="P:regulation of autophagy"/>
    <property type="evidence" value="ECO:0007669"/>
    <property type="project" value="TreeGrafter"/>
</dbReference>
<sequence>MDSRSNSHLCGEGETKTHRVRALQLLSEFLDLGAWAASHCITVGILPYIVRLFNSNVAEVKPHLVFIWGKIISAAQIDFSRHEGIRESGYKYFVNCLRDSSSLSPLVRTIAAFALAKMLVRCDGGGVPDPVFQQAYYTSKPVSFIKIAADELLNATPDCHHLKIWLLLALGRLWFRCDEARWHAVQSEVNIIDDVLFRFLGDPSPGVRAAAVFALGNLIDNYSSEPGLIHEAEILNREVGVRLVEKTLDPSPLVRCELVVALCGFVYQYESRLVEQAYYHYQDVLQMLRTQPSPPLAQEASSAHAQGSPVAAAQFGSPSGATSLWRGVAEFGISRFNLIRSRSQRDLRRAGNGLALSQHQTDSLGVYEVSVFVQGDDSPTASKSIFAQLWDTIVTLASDPHPSVAKLANIILVYIIQKLIRKVSHRKFLVFTAAPQPPPAPLVSGLLLIAMATTGVHCTSSPCEAVFVRVIRFRCTVQGFEIPPDF</sequence>
<dbReference type="Proteomes" id="UP000267029">
    <property type="component" value="Unassembled WGS sequence"/>
</dbReference>
<reference evidence="2 3" key="1">
    <citation type="submission" date="2018-10" db="EMBL/GenBank/DDBJ databases">
        <authorList>
            <consortium name="Pathogen Informatics"/>
        </authorList>
    </citation>
    <scope>NUCLEOTIDE SEQUENCE [LARGE SCALE GENOMIC DNA]</scope>
</reference>
<dbReference type="InterPro" id="IPR016024">
    <property type="entry name" value="ARM-type_fold"/>
</dbReference>
<dbReference type="PRINTS" id="PR01547">
    <property type="entry name" value="YEAST176DUF"/>
</dbReference>
<accession>A0A0R3UCW7</accession>